<dbReference type="EMBL" id="CAJOBA010039479">
    <property type="protein sequence ID" value="CAF4078056.1"/>
    <property type="molecule type" value="Genomic_DNA"/>
</dbReference>
<evidence type="ECO:0000313" key="3">
    <source>
        <dbReference type="EMBL" id="CAF4078056.1"/>
    </source>
</evidence>
<reference evidence="3" key="1">
    <citation type="submission" date="2021-02" db="EMBL/GenBank/DDBJ databases">
        <authorList>
            <person name="Nowell W R."/>
        </authorList>
    </citation>
    <scope>NUCLEOTIDE SEQUENCE</scope>
</reference>
<feature type="region of interest" description="Disordered" evidence="1">
    <location>
        <begin position="48"/>
        <end position="69"/>
    </location>
</feature>
<dbReference type="Proteomes" id="UP000682733">
    <property type="component" value="Unassembled WGS sequence"/>
</dbReference>
<dbReference type="Proteomes" id="UP000677228">
    <property type="component" value="Unassembled WGS sequence"/>
</dbReference>
<name>A0A8S2Q0I1_9BILA</name>
<organism evidence="3 4">
    <name type="scientific">Didymodactylos carnosus</name>
    <dbReference type="NCBI Taxonomy" id="1234261"/>
    <lineage>
        <taxon>Eukaryota</taxon>
        <taxon>Metazoa</taxon>
        <taxon>Spiralia</taxon>
        <taxon>Gnathifera</taxon>
        <taxon>Rotifera</taxon>
        <taxon>Eurotatoria</taxon>
        <taxon>Bdelloidea</taxon>
        <taxon>Philodinida</taxon>
        <taxon>Philodinidae</taxon>
        <taxon>Didymodactylos</taxon>
    </lineage>
</organism>
<gene>
    <name evidence="2" type="ORF">OVA965_LOCUS27262</name>
    <name evidence="3" type="ORF">TMI583_LOCUS28006</name>
</gene>
<evidence type="ECO:0000313" key="4">
    <source>
        <dbReference type="Proteomes" id="UP000682733"/>
    </source>
</evidence>
<dbReference type="EMBL" id="CAJNOK010017919">
    <property type="protein sequence ID" value="CAF1272735.1"/>
    <property type="molecule type" value="Genomic_DNA"/>
</dbReference>
<proteinExistence type="predicted"/>
<protein>
    <submittedName>
        <fullName evidence="3">Uncharacterized protein</fullName>
    </submittedName>
</protein>
<dbReference type="AlphaFoldDB" id="A0A8S2Q0I1"/>
<accession>A0A8S2Q0I1</accession>
<evidence type="ECO:0000256" key="1">
    <source>
        <dbReference type="SAM" id="MobiDB-lite"/>
    </source>
</evidence>
<sequence length="69" mass="7866">MFRYREALQLRNGVKPGIDAGKHLIGPAHVGISTMIKQIQKEQNEAELEIEKSIRGEPAPKKRKEDDDR</sequence>
<comment type="caution">
    <text evidence="3">The sequence shown here is derived from an EMBL/GenBank/DDBJ whole genome shotgun (WGS) entry which is preliminary data.</text>
</comment>
<evidence type="ECO:0000313" key="2">
    <source>
        <dbReference type="EMBL" id="CAF1272735.1"/>
    </source>
</evidence>